<dbReference type="PANTHER" id="PTHR44176">
    <property type="entry name" value="DNAJ HOMOLOG SUBFAMILY C MEMBER 25"/>
    <property type="match status" value="1"/>
</dbReference>
<comment type="similarity">
    <text evidence="6">Belongs to the DNAJC25 family.</text>
</comment>
<evidence type="ECO:0000313" key="10">
    <source>
        <dbReference type="RefSeq" id="XP_014663834.1"/>
    </source>
</evidence>
<keyword evidence="4 7" id="KW-0472">Membrane</keyword>
<dbReference type="SUPFAM" id="SSF46565">
    <property type="entry name" value="Chaperone J-domain"/>
    <property type="match status" value="1"/>
</dbReference>
<dbReference type="GeneID" id="106806420"/>
<dbReference type="RefSeq" id="XP_014663834.1">
    <property type="nucleotide sequence ID" value="XM_014808348.1"/>
</dbReference>
<dbReference type="PANTHER" id="PTHR44176:SF1">
    <property type="entry name" value="DNAJ HOMOLOG SUBFAMILY C MEMBER 25"/>
    <property type="match status" value="1"/>
</dbReference>
<feature type="domain" description="J" evidence="8">
    <location>
        <begin position="36"/>
        <end position="104"/>
    </location>
</feature>
<feature type="transmembrane region" description="Helical" evidence="7">
    <location>
        <begin position="126"/>
        <end position="145"/>
    </location>
</feature>
<evidence type="ECO:0000256" key="4">
    <source>
        <dbReference type="ARBA" id="ARBA00023136"/>
    </source>
</evidence>
<keyword evidence="3 7" id="KW-1133">Transmembrane helix</keyword>
<evidence type="ECO:0000259" key="8">
    <source>
        <dbReference type="PROSITE" id="PS50076"/>
    </source>
</evidence>
<evidence type="ECO:0000313" key="9">
    <source>
        <dbReference type="Proteomes" id="UP000695022"/>
    </source>
</evidence>
<keyword evidence="9" id="KW-1185">Reference proteome</keyword>
<dbReference type="PROSITE" id="PS50076">
    <property type="entry name" value="DNAJ_2"/>
    <property type="match status" value="1"/>
</dbReference>
<dbReference type="InterPro" id="IPR001623">
    <property type="entry name" value="DnaJ_domain"/>
</dbReference>
<protein>
    <submittedName>
        <fullName evidence="10">DnaJ homolog subfamily C member 25 homolog</fullName>
    </submittedName>
</protein>
<feature type="transmembrane region" description="Helical" evidence="7">
    <location>
        <begin position="223"/>
        <end position="242"/>
    </location>
</feature>
<name>A0ABM1DV63_PRICU</name>
<evidence type="ECO:0000256" key="1">
    <source>
        <dbReference type="ARBA" id="ARBA00004141"/>
    </source>
</evidence>
<dbReference type="Gene3D" id="1.10.287.110">
    <property type="entry name" value="DnaJ domain"/>
    <property type="match status" value="1"/>
</dbReference>
<gene>
    <name evidence="10" type="primary">LOC106806420</name>
</gene>
<dbReference type="InterPro" id="IPR018253">
    <property type="entry name" value="DnaJ_domain_CS"/>
</dbReference>
<dbReference type="PRINTS" id="PR00625">
    <property type="entry name" value="JDOMAIN"/>
</dbReference>
<evidence type="ECO:0000256" key="5">
    <source>
        <dbReference type="ARBA" id="ARBA00023186"/>
    </source>
</evidence>
<dbReference type="InterPro" id="IPR044632">
    <property type="entry name" value="DNAJC25-like"/>
</dbReference>
<dbReference type="SMART" id="SM00271">
    <property type="entry name" value="DnaJ"/>
    <property type="match status" value="1"/>
</dbReference>
<dbReference type="InterPro" id="IPR036869">
    <property type="entry name" value="J_dom_sf"/>
</dbReference>
<evidence type="ECO:0000256" key="2">
    <source>
        <dbReference type="ARBA" id="ARBA00022692"/>
    </source>
</evidence>
<evidence type="ECO:0000256" key="7">
    <source>
        <dbReference type="SAM" id="Phobius"/>
    </source>
</evidence>
<keyword evidence="5" id="KW-0143">Chaperone</keyword>
<dbReference type="Proteomes" id="UP000695022">
    <property type="component" value="Unplaced"/>
</dbReference>
<proteinExistence type="inferred from homology"/>
<evidence type="ECO:0000256" key="6">
    <source>
        <dbReference type="ARBA" id="ARBA00024193"/>
    </source>
</evidence>
<keyword evidence="2 7" id="KW-0812">Transmembrane</keyword>
<dbReference type="CDD" id="cd06257">
    <property type="entry name" value="DnaJ"/>
    <property type="match status" value="1"/>
</dbReference>
<evidence type="ECO:0000256" key="3">
    <source>
        <dbReference type="ARBA" id="ARBA00022989"/>
    </source>
</evidence>
<comment type="subcellular location">
    <subcellularLocation>
        <location evidence="1">Membrane</location>
        <topology evidence="1">Multi-pass membrane protein</topology>
    </subcellularLocation>
</comment>
<dbReference type="PROSITE" id="PS00636">
    <property type="entry name" value="DNAJ_1"/>
    <property type="match status" value="1"/>
</dbReference>
<reference evidence="10" key="1">
    <citation type="submission" date="2025-08" db="UniProtKB">
        <authorList>
            <consortium name="RefSeq"/>
        </authorList>
    </citation>
    <scope>IDENTIFICATION</scope>
</reference>
<accession>A0ABM1DV63</accession>
<sequence>MAAPIKPKHVYTVLVIATIFTQANGFLEGLYCGQENCYDVIGVTRDATKQEITKAYRQLAKKLHPDMHKSAADKEIYGEKFQALGNAYEILKDEEQRKDYDYMLDNPELVYRHYYRYYRRRVAPKVDVRVVIAVTITIISAIQYLSAWNKYNAAINYLVTVPKYRIRASEIAKEEGLFDQLKKQKRRPKEEVKQEEEAIIKRVVEGNMDIKGGYARPSIYDVLWMKIILLPYAIGKYIIWWLNWVWRFTVKQEPYDIDAKIYLIRKNLKLSETQFEAIPEREREEYLRRQLWEKEKFKAWQKEKGEEMRIKLASSARYKSYRRWMKNQGPGGITFDD</sequence>
<dbReference type="Pfam" id="PF00226">
    <property type="entry name" value="DnaJ"/>
    <property type="match status" value="1"/>
</dbReference>
<organism evidence="9 10">
    <name type="scientific">Priapulus caudatus</name>
    <name type="common">Priapulid worm</name>
    <dbReference type="NCBI Taxonomy" id="37621"/>
    <lineage>
        <taxon>Eukaryota</taxon>
        <taxon>Metazoa</taxon>
        <taxon>Ecdysozoa</taxon>
        <taxon>Scalidophora</taxon>
        <taxon>Priapulida</taxon>
        <taxon>Priapulimorpha</taxon>
        <taxon>Priapulimorphida</taxon>
        <taxon>Priapulidae</taxon>
        <taxon>Priapulus</taxon>
    </lineage>
</organism>